<accession>A0A4R6T8I5</accession>
<gene>
    <name evidence="9" type="ORF">DFQ04_0842</name>
</gene>
<dbReference type="InterPro" id="IPR051361">
    <property type="entry name" value="ThrE/Ser_Exporter"/>
</dbReference>
<name>A0A4R6T8I5_9BACT</name>
<evidence type="ECO:0000256" key="5">
    <source>
        <dbReference type="ARBA" id="ARBA00034125"/>
    </source>
</evidence>
<evidence type="ECO:0000259" key="8">
    <source>
        <dbReference type="Pfam" id="PF12821"/>
    </source>
</evidence>
<feature type="transmembrane region" description="Helical" evidence="6">
    <location>
        <begin position="251"/>
        <end position="273"/>
    </location>
</feature>
<dbReference type="Pfam" id="PF12821">
    <property type="entry name" value="ThrE_2"/>
    <property type="match status" value="1"/>
</dbReference>
<keyword evidence="4 6" id="KW-0472">Membrane</keyword>
<feature type="transmembrane region" description="Helical" evidence="6">
    <location>
        <begin position="358"/>
        <end position="381"/>
    </location>
</feature>
<evidence type="ECO:0000256" key="6">
    <source>
        <dbReference type="SAM" id="Phobius"/>
    </source>
</evidence>
<feature type="transmembrane region" description="Helical" evidence="6">
    <location>
        <begin position="158"/>
        <end position="177"/>
    </location>
</feature>
<comment type="subcellular location">
    <subcellularLocation>
        <location evidence="1">Membrane</location>
        <topology evidence="1">Multi-pass membrane protein</topology>
    </subcellularLocation>
</comment>
<feature type="domain" description="Threonine/serine exporter-like N-terminal" evidence="7">
    <location>
        <begin position="25"/>
        <end position="265"/>
    </location>
</feature>
<proteinExistence type="inferred from homology"/>
<evidence type="ECO:0000256" key="4">
    <source>
        <dbReference type="ARBA" id="ARBA00023136"/>
    </source>
</evidence>
<dbReference type="PANTHER" id="PTHR31082">
    <property type="entry name" value="PHEROMONE-REGULATED MEMBRANE PROTEIN 10"/>
    <property type="match status" value="1"/>
</dbReference>
<comment type="similarity">
    <text evidence="5">Belongs to the ThrE exporter (TC 2.A.79) family.</text>
</comment>
<keyword evidence="2 6" id="KW-0812">Transmembrane</keyword>
<feature type="transmembrane region" description="Helical" evidence="6">
    <location>
        <begin position="136"/>
        <end position="152"/>
    </location>
</feature>
<feature type="transmembrane region" description="Helical" evidence="6">
    <location>
        <begin position="393"/>
        <end position="414"/>
    </location>
</feature>
<evidence type="ECO:0000259" key="7">
    <source>
        <dbReference type="Pfam" id="PF06738"/>
    </source>
</evidence>
<feature type="transmembrane region" description="Helical" evidence="6">
    <location>
        <begin position="334"/>
        <end position="351"/>
    </location>
</feature>
<dbReference type="GO" id="GO:0016020">
    <property type="term" value="C:membrane"/>
    <property type="evidence" value="ECO:0007669"/>
    <property type="project" value="UniProtKB-SubCell"/>
</dbReference>
<evidence type="ECO:0000256" key="3">
    <source>
        <dbReference type="ARBA" id="ARBA00022989"/>
    </source>
</evidence>
<dbReference type="Pfam" id="PF06738">
    <property type="entry name" value="ThrE"/>
    <property type="match status" value="1"/>
</dbReference>
<dbReference type="InterPro" id="IPR010619">
    <property type="entry name" value="ThrE-like_N"/>
</dbReference>
<keyword evidence="3 6" id="KW-1133">Transmembrane helix</keyword>
<dbReference type="OrthoDB" id="1490274at2"/>
<dbReference type="RefSeq" id="WP_133552963.1">
    <property type="nucleotide sequence ID" value="NZ_SNYF01000005.1"/>
</dbReference>
<sequence length="420" mass="44635">MENPKKDSKAFSASAKVSFDDAWNFIMKVGLAAHKYGATSGRLEFLLKGLAQDFGYKGNFKSTPVEIRFGLQETTDAPKRAEVLATPPSNIDLDKLARLGDVLNEINAGTLSLNDAAPRIDAIDQIPPPWGKFPSMLGYVFTGFGFALLLGAGWTDTLLAAVFSLIVYGIVLLSPRLGTTAVKWMPLTSALVVGFLSGLIKHWVPDLNLVLVILCGVIMLLPGYAISLGTGELVTKQVKSGLYNLKSGLTALVKQIAGAIIGVRLASVFVTIGAEAPQAPVDPKWIILFFPLLLVGLALAFQVPRRDLAWSVLVSAIAYLGVLGGSSIMNANLGNLLGTILAVIVGSLWSLKTSRPASIVVMPAILLLVGGTIGFRGLATMASGNMVLGLEQFFQMFIVALTIMVGVLIGLFIMRPKPNL</sequence>
<evidence type="ECO:0000256" key="2">
    <source>
        <dbReference type="ARBA" id="ARBA00022692"/>
    </source>
</evidence>
<protein>
    <submittedName>
        <fullName evidence="9">Uncharacterized membrane protein YjjP (DUF1212 family)</fullName>
    </submittedName>
</protein>
<dbReference type="Proteomes" id="UP000294535">
    <property type="component" value="Unassembled WGS sequence"/>
</dbReference>
<reference evidence="9 10" key="1">
    <citation type="submission" date="2019-03" db="EMBL/GenBank/DDBJ databases">
        <title>Genomic Encyclopedia of Type Strains, Phase III (KMG-III): the genomes of soil and plant-associated and newly described type strains.</title>
        <authorList>
            <person name="Whitman W."/>
        </authorList>
    </citation>
    <scope>NUCLEOTIDE SEQUENCE [LARGE SCALE GENOMIC DNA]</scope>
    <source>
        <strain evidence="9 10">CECT 8446</strain>
    </source>
</reference>
<evidence type="ECO:0000313" key="9">
    <source>
        <dbReference type="EMBL" id="TDQ19026.1"/>
    </source>
</evidence>
<dbReference type="PANTHER" id="PTHR31082:SF4">
    <property type="entry name" value="PHEROMONE-REGULATED MEMBRANE PROTEIN 10"/>
    <property type="match status" value="1"/>
</dbReference>
<keyword evidence="10" id="KW-1185">Reference proteome</keyword>
<evidence type="ECO:0000256" key="1">
    <source>
        <dbReference type="ARBA" id="ARBA00004141"/>
    </source>
</evidence>
<feature type="transmembrane region" description="Helical" evidence="6">
    <location>
        <begin position="285"/>
        <end position="301"/>
    </location>
</feature>
<dbReference type="InterPro" id="IPR024528">
    <property type="entry name" value="ThrE_2"/>
</dbReference>
<dbReference type="AlphaFoldDB" id="A0A4R6T8I5"/>
<evidence type="ECO:0000313" key="10">
    <source>
        <dbReference type="Proteomes" id="UP000294535"/>
    </source>
</evidence>
<feature type="transmembrane region" description="Helical" evidence="6">
    <location>
        <begin position="308"/>
        <end position="328"/>
    </location>
</feature>
<comment type="caution">
    <text evidence="9">The sequence shown here is derived from an EMBL/GenBank/DDBJ whole genome shotgun (WGS) entry which is preliminary data.</text>
</comment>
<dbReference type="GO" id="GO:0022857">
    <property type="term" value="F:transmembrane transporter activity"/>
    <property type="evidence" value="ECO:0007669"/>
    <property type="project" value="InterPro"/>
</dbReference>
<feature type="domain" description="Threonine/Serine exporter ThrE" evidence="8">
    <location>
        <begin position="289"/>
        <end position="410"/>
    </location>
</feature>
<dbReference type="EMBL" id="SNYF01000005">
    <property type="protein sequence ID" value="TDQ19026.1"/>
    <property type="molecule type" value="Genomic_DNA"/>
</dbReference>
<feature type="transmembrane region" description="Helical" evidence="6">
    <location>
        <begin position="184"/>
        <end position="204"/>
    </location>
</feature>
<organism evidence="9 10">
    <name type="scientific">Algoriphagus boseongensis</name>
    <dbReference type="NCBI Taxonomy" id="1442587"/>
    <lineage>
        <taxon>Bacteria</taxon>
        <taxon>Pseudomonadati</taxon>
        <taxon>Bacteroidota</taxon>
        <taxon>Cytophagia</taxon>
        <taxon>Cytophagales</taxon>
        <taxon>Cyclobacteriaceae</taxon>
        <taxon>Algoriphagus</taxon>
    </lineage>
</organism>
<feature type="transmembrane region" description="Helical" evidence="6">
    <location>
        <begin position="210"/>
        <end position="230"/>
    </location>
</feature>